<dbReference type="PANTHER" id="PTHR35792:SF2">
    <property type="entry name" value="GENERAL STRESS PROTEIN"/>
    <property type="match status" value="1"/>
</dbReference>
<keyword evidence="1" id="KW-0812">Transmembrane</keyword>
<evidence type="ECO:0000313" key="3">
    <source>
        <dbReference type="Proteomes" id="UP000640335"/>
    </source>
</evidence>
<feature type="transmembrane region" description="Helical" evidence="1">
    <location>
        <begin position="21"/>
        <end position="41"/>
    </location>
</feature>
<dbReference type="Proteomes" id="UP000640335">
    <property type="component" value="Unassembled WGS sequence"/>
</dbReference>
<evidence type="ECO:0000313" key="2">
    <source>
        <dbReference type="EMBL" id="MBD7914889.1"/>
    </source>
</evidence>
<dbReference type="InterPro" id="IPR052928">
    <property type="entry name" value="Desiccation-related_membrane"/>
</dbReference>
<sequence length="110" mass="12370">MALYNLIEKKRREKKRKLVKTATVSTIVGGALGVLSGVLLAPKSGKETRNDIKEKVDEVKSITVEQTKNLKSNVEEAKSKIKDYLKDKKDGLKKEELVEVVEDIEESEEL</sequence>
<dbReference type="PANTHER" id="PTHR35792">
    <property type="entry name" value="GENERAL STRESS PROTEIN"/>
    <property type="match status" value="1"/>
</dbReference>
<dbReference type="RefSeq" id="WP_191749654.1">
    <property type="nucleotide sequence ID" value="NZ_JACSQZ010000019.1"/>
</dbReference>
<evidence type="ECO:0000256" key="1">
    <source>
        <dbReference type="SAM" id="Phobius"/>
    </source>
</evidence>
<accession>A0ABR8Q3H6</accession>
<dbReference type="Pfam" id="PF12732">
    <property type="entry name" value="YtxH"/>
    <property type="match status" value="1"/>
</dbReference>
<protein>
    <submittedName>
        <fullName evidence="2">YtxH domain-containing protein</fullName>
    </submittedName>
</protein>
<keyword evidence="1" id="KW-0472">Membrane</keyword>
<name>A0ABR8Q3H6_9CLOT</name>
<dbReference type="EMBL" id="JACSQZ010000019">
    <property type="protein sequence ID" value="MBD7914889.1"/>
    <property type="molecule type" value="Genomic_DNA"/>
</dbReference>
<dbReference type="InterPro" id="IPR024623">
    <property type="entry name" value="YtxH"/>
</dbReference>
<gene>
    <name evidence="2" type="ORF">H9660_06990</name>
</gene>
<keyword evidence="1" id="KW-1133">Transmembrane helix</keyword>
<reference evidence="2 3" key="1">
    <citation type="submission" date="2020-08" db="EMBL/GenBank/DDBJ databases">
        <title>A Genomic Blueprint of the Chicken Gut Microbiome.</title>
        <authorList>
            <person name="Gilroy R."/>
            <person name="Ravi A."/>
            <person name="Getino M."/>
            <person name="Pursley I."/>
            <person name="Horton D.L."/>
            <person name="Alikhan N.-F."/>
            <person name="Baker D."/>
            <person name="Gharbi K."/>
            <person name="Hall N."/>
            <person name="Watson M."/>
            <person name="Adriaenssens E.M."/>
            <person name="Foster-Nyarko E."/>
            <person name="Jarju S."/>
            <person name="Secka A."/>
            <person name="Antonio M."/>
            <person name="Oren A."/>
            <person name="Chaudhuri R."/>
            <person name="La Ragione R.M."/>
            <person name="Hildebrand F."/>
            <person name="Pallen M.J."/>
        </authorList>
    </citation>
    <scope>NUCLEOTIDE SEQUENCE [LARGE SCALE GENOMIC DNA]</scope>
    <source>
        <strain evidence="2 3">Sa3CUN1</strain>
    </source>
</reference>
<organism evidence="2 3">
    <name type="scientific">Clostridium gallinarum</name>
    <dbReference type="NCBI Taxonomy" id="2762246"/>
    <lineage>
        <taxon>Bacteria</taxon>
        <taxon>Bacillati</taxon>
        <taxon>Bacillota</taxon>
        <taxon>Clostridia</taxon>
        <taxon>Eubacteriales</taxon>
        <taxon>Clostridiaceae</taxon>
        <taxon>Clostridium</taxon>
    </lineage>
</organism>
<comment type="caution">
    <text evidence="2">The sequence shown here is derived from an EMBL/GenBank/DDBJ whole genome shotgun (WGS) entry which is preliminary data.</text>
</comment>
<keyword evidence="3" id="KW-1185">Reference proteome</keyword>
<proteinExistence type="predicted"/>